<name>A0A0D7AUJ8_9AGAR</name>
<protein>
    <submittedName>
        <fullName evidence="1">Uncharacterized protein</fullName>
    </submittedName>
</protein>
<accession>A0A0D7AUJ8</accession>
<organism evidence="1 2">
    <name type="scientific">Cylindrobasidium torrendii FP15055 ss-10</name>
    <dbReference type="NCBI Taxonomy" id="1314674"/>
    <lineage>
        <taxon>Eukaryota</taxon>
        <taxon>Fungi</taxon>
        <taxon>Dikarya</taxon>
        <taxon>Basidiomycota</taxon>
        <taxon>Agaricomycotina</taxon>
        <taxon>Agaricomycetes</taxon>
        <taxon>Agaricomycetidae</taxon>
        <taxon>Agaricales</taxon>
        <taxon>Marasmiineae</taxon>
        <taxon>Physalacriaceae</taxon>
        <taxon>Cylindrobasidium</taxon>
    </lineage>
</organism>
<evidence type="ECO:0000313" key="2">
    <source>
        <dbReference type="Proteomes" id="UP000054007"/>
    </source>
</evidence>
<evidence type="ECO:0000313" key="1">
    <source>
        <dbReference type="EMBL" id="KIY61882.1"/>
    </source>
</evidence>
<proteinExistence type="predicted"/>
<dbReference type="InterPro" id="IPR053037">
    <property type="entry name" value="Pericyclase_pydY-like"/>
</dbReference>
<dbReference type="PANTHER" id="PTHR38115:SF1">
    <property type="entry name" value="LIPOCALIN-LIKE DOMAIN-CONTAINING PROTEIN"/>
    <property type="match status" value="1"/>
</dbReference>
<dbReference type="PANTHER" id="PTHR38115">
    <property type="entry name" value="LIPOCALIN-LIKE DOMAIN-CONTAINING PROTEIN"/>
    <property type="match status" value="1"/>
</dbReference>
<dbReference type="AlphaFoldDB" id="A0A0D7AUJ8"/>
<keyword evidence="2" id="KW-1185">Reference proteome</keyword>
<reference evidence="1 2" key="1">
    <citation type="journal article" date="2015" name="Fungal Genet. Biol.">
        <title>Evolution of novel wood decay mechanisms in Agaricales revealed by the genome sequences of Fistulina hepatica and Cylindrobasidium torrendii.</title>
        <authorList>
            <person name="Floudas D."/>
            <person name="Held B.W."/>
            <person name="Riley R."/>
            <person name="Nagy L.G."/>
            <person name="Koehler G."/>
            <person name="Ransdell A.S."/>
            <person name="Younus H."/>
            <person name="Chow J."/>
            <person name="Chiniquy J."/>
            <person name="Lipzen A."/>
            <person name="Tritt A."/>
            <person name="Sun H."/>
            <person name="Haridas S."/>
            <person name="LaButti K."/>
            <person name="Ohm R.A."/>
            <person name="Kues U."/>
            <person name="Blanchette R.A."/>
            <person name="Grigoriev I.V."/>
            <person name="Minto R.E."/>
            <person name="Hibbett D.S."/>
        </authorList>
    </citation>
    <scope>NUCLEOTIDE SEQUENCE [LARGE SCALE GENOMIC DNA]</scope>
    <source>
        <strain evidence="1 2">FP15055 ss-10</strain>
    </source>
</reference>
<sequence length="188" mass="20625">MSVPTDFTTQNLSGQFTLDKSKSSSLDEVFRLQGVGFVKRKAFGVASVTTYVHHHTTDGVEHLNLDNVATGGLPGVKERNPLNNVEASNEDSFFGKTKRTSRRTQINDLSSEWLKKAAWTDDTKEFGVIHLSSTGGEKKAWTAETAWGVQLVNGERHLVQAVDFTGPDNESLQVTTVYALVKVGVVEK</sequence>
<dbReference type="EMBL" id="KN880856">
    <property type="protein sequence ID" value="KIY61882.1"/>
    <property type="molecule type" value="Genomic_DNA"/>
</dbReference>
<gene>
    <name evidence="1" type="ORF">CYLTODRAFT_459479</name>
</gene>
<dbReference type="Proteomes" id="UP000054007">
    <property type="component" value="Unassembled WGS sequence"/>
</dbReference>
<dbReference type="OrthoDB" id="425354at2759"/>